<evidence type="ECO:0000256" key="15">
    <source>
        <dbReference type="PROSITE-ProRule" id="PRU00502"/>
    </source>
</evidence>
<keyword evidence="4 11" id="KW-0479">Metal-binding</keyword>
<evidence type="ECO:0000256" key="12">
    <source>
        <dbReference type="PIRSR" id="PIRSR016308-1"/>
    </source>
</evidence>
<dbReference type="PROSITE" id="PS50271">
    <property type="entry name" value="ZF_UBP"/>
    <property type="match status" value="1"/>
</dbReference>
<evidence type="ECO:0000313" key="22">
    <source>
        <dbReference type="EnsemblMetazoa" id="HelroP105332"/>
    </source>
</evidence>
<dbReference type="SUPFAM" id="SSF46934">
    <property type="entry name" value="UBA-like"/>
    <property type="match status" value="1"/>
</dbReference>
<evidence type="ECO:0000256" key="5">
    <source>
        <dbReference type="ARBA" id="ARBA00022737"/>
    </source>
</evidence>
<dbReference type="GO" id="GO:0005829">
    <property type="term" value="C:cytosol"/>
    <property type="evidence" value="ECO:0000318"/>
    <property type="project" value="GO_Central"/>
</dbReference>
<evidence type="ECO:0000256" key="13">
    <source>
        <dbReference type="PIRSR" id="PIRSR016308-2"/>
    </source>
</evidence>
<dbReference type="Gene3D" id="3.30.40.10">
    <property type="entry name" value="Zinc/RING finger domain, C3HC4 (zinc finger)"/>
    <property type="match status" value="2"/>
</dbReference>
<dbReference type="FunFam" id="3.90.70.10:FF:000231">
    <property type="entry name" value="Ubiquitin carboxyl-terminal hydrolase"/>
    <property type="match status" value="1"/>
</dbReference>
<dbReference type="OrthoDB" id="361536at2759"/>
<keyword evidence="5" id="KW-0677">Repeat</keyword>
<keyword evidence="3 11" id="KW-0645">Protease</keyword>
<dbReference type="FunCoup" id="T1EDT8">
    <property type="interactions" value="1892"/>
</dbReference>
<evidence type="ECO:0000259" key="19">
    <source>
        <dbReference type="PROSITE" id="PS50235"/>
    </source>
</evidence>
<gene>
    <name evidence="22" type="primary">20194740</name>
    <name evidence="21" type="ORF">HELRODRAFT_105332</name>
</gene>
<reference evidence="22" key="3">
    <citation type="submission" date="2015-06" db="UniProtKB">
        <authorList>
            <consortium name="EnsemblMetazoa"/>
        </authorList>
    </citation>
    <scope>IDENTIFICATION</scope>
</reference>
<dbReference type="InterPro" id="IPR038765">
    <property type="entry name" value="Papain-like_cys_pep_sf"/>
</dbReference>
<feature type="binding site" evidence="13">
    <location>
        <position position="199"/>
    </location>
    <ligand>
        <name>substrate</name>
    </ligand>
</feature>
<evidence type="ECO:0000256" key="14">
    <source>
        <dbReference type="PIRSR" id="PIRSR016308-3"/>
    </source>
</evidence>
<dbReference type="EMBL" id="AMQM01000166">
    <property type="status" value="NOT_ANNOTATED_CDS"/>
    <property type="molecule type" value="Genomic_DNA"/>
</dbReference>
<dbReference type="eggNOG" id="KOG0944">
    <property type="taxonomic scope" value="Eukaryota"/>
</dbReference>
<feature type="domain" description="UBA" evidence="18">
    <location>
        <begin position="686"/>
        <end position="726"/>
    </location>
</feature>
<dbReference type="Pfam" id="PF00627">
    <property type="entry name" value="UBA"/>
    <property type="match status" value="2"/>
</dbReference>
<dbReference type="RefSeq" id="XP_009009145.1">
    <property type="nucleotide sequence ID" value="XM_009010897.1"/>
</dbReference>
<feature type="binding site" evidence="14">
    <location>
        <position position="192"/>
    </location>
    <ligand>
        <name>Zn(2+)</name>
        <dbReference type="ChEBI" id="CHEBI:29105"/>
    </ligand>
</feature>
<dbReference type="EMBL" id="KB095811">
    <property type="protein sequence ID" value="ESO12425.1"/>
    <property type="molecule type" value="Genomic_DNA"/>
</dbReference>
<feature type="domain" description="UBP-type" evidence="20">
    <location>
        <begin position="165"/>
        <end position="273"/>
    </location>
</feature>
<evidence type="ECO:0000256" key="8">
    <source>
        <dbReference type="ARBA" id="ARBA00022801"/>
    </source>
</evidence>
<dbReference type="Pfam" id="PF02148">
    <property type="entry name" value="zf-UBP"/>
    <property type="match status" value="1"/>
</dbReference>
<dbReference type="AlphaFoldDB" id="T1EDT8"/>
<evidence type="ECO:0000313" key="21">
    <source>
        <dbReference type="EMBL" id="ESO12425.1"/>
    </source>
</evidence>
<dbReference type="GO" id="GO:0008270">
    <property type="term" value="F:zinc ion binding"/>
    <property type="evidence" value="ECO:0007669"/>
    <property type="project" value="UniProtKB-UniRule"/>
</dbReference>
<feature type="binding site" evidence="13">
    <location>
        <begin position="211"/>
        <end position="214"/>
    </location>
    <ligand>
        <name>substrate</name>
    </ligand>
</feature>
<dbReference type="FunFam" id="3.30.40.10:FF:001146">
    <property type="entry name" value="Ubiquitin carboxyl-terminal hydrolase"/>
    <property type="match status" value="1"/>
</dbReference>
<evidence type="ECO:0000259" key="18">
    <source>
        <dbReference type="PROSITE" id="PS50030"/>
    </source>
</evidence>
<dbReference type="PROSITE" id="PS00973">
    <property type="entry name" value="USP_2"/>
    <property type="match status" value="1"/>
</dbReference>
<dbReference type="GeneID" id="20194740"/>
<feature type="domain" description="UBA" evidence="18">
    <location>
        <begin position="623"/>
        <end position="664"/>
    </location>
</feature>
<proteinExistence type="inferred from homology"/>
<evidence type="ECO:0000256" key="6">
    <source>
        <dbReference type="ARBA" id="ARBA00022771"/>
    </source>
</evidence>
<dbReference type="PIRSF" id="PIRSF016308">
    <property type="entry name" value="UBP"/>
    <property type="match status" value="1"/>
</dbReference>
<evidence type="ECO:0000256" key="16">
    <source>
        <dbReference type="RuleBase" id="RU366025"/>
    </source>
</evidence>
<evidence type="ECO:0000256" key="11">
    <source>
        <dbReference type="PIRNR" id="PIRNR016308"/>
    </source>
</evidence>
<dbReference type="PROSITE" id="PS00972">
    <property type="entry name" value="USP_1"/>
    <property type="match status" value="1"/>
</dbReference>
<accession>T1EDT8</accession>
<keyword evidence="23" id="KW-1185">Reference proteome</keyword>
<dbReference type="SMART" id="SM00165">
    <property type="entry name" value="UBA"/>
    <property type="match status" value="2"/>
</dbReference>
<evidence type="ECO:0000256" key="1">
    <source>
        <dbReference type="ARBA" id="ARBA00000707"/>
    </source>
</evidence>
<dbReference type="PANTHER" id="PTHR24006:SF664">
    <property type="entry name" value="UBIQUITIN CARBOXYL-TERMINAL HYDROLASE"/>
    <property type="match status" value="1"/>
</dbReference>
<dbReference type="FunFam" id="3.30.40.10:FF:000026">
    <property type="entry name" value="Ubiquitin carboxyl-terminal hydrolase"/>
    <property type="match status" value="1"/>
</dbReference>
<keyword evidence="9 11" id="KW-0788">Thiol protease</keyword>
<evidence type="ECO:0000256" key="3">
    <source>
        <dbReference type="ARBA" id="ARBA00022670"/>
    </source>
</evidence>
<dbReference type="CDD" id="cd14386">
    <property type="entry name" value="UBA2_UBP5"/>
    <property type="match status" value="1"/>
</dbReference>
<feature type="region of interest" description="Disordered" evidence="17">
    <location>
        <begin position="738"/>
        <end position="760"/>
    </location>
</feature>
<dbReference type="InterPro" id="IPR009060">
    <property type="entry name" value="UBA-like_sf"/>
</dbReference>
<reference evidence="21 23" key="2">
    <citation type="journal article" date="2013" name="Nature">
        <title>Insights into bilaterian evolution from three spiralian genomes.</title>
        <authorList>
            <person name="Simakov O."/>
            <person name="Marletaz F."/>
            <person name="Cho S.J."/>
            <person name="Edsinger-Gonzales E."/>
            <person name="Havlak P."/>
            <person name="Hellsten U."/>
            <person name="Kuo D.H."/>
            <person name="Larsson T."/>
            <person name="Lv J."/>
            <person name="Arendt D."/>
            <person name="Savage R."/>
            <person name="Osoegawa K."/>
            <person name="de Jong P."/>
            <person name="Grimwood J."/>
            <person name="Chapman J.A."/>
            <person name="Shapiro H."/>
            <person name="Aerts A."/>
            <person name="Otillar R.P."/>
            <person name="Terry A.Y."/>
            <person name="Boore J.L."/>
            <person name="Grigoriev I.V."/>
            <person name="Lindberg D.R."/>
            <person name="Seaver E.C."/>
            <person name="Weisblat D.A."/>
            <person name="Putnam N.H."/>
            <person name="Rokhsar D.S."/>
        </authorList>
    </citation>
    <scope>NUCLEOTIDE SEQUENCE</scope>
</reference>
<feature type="domain" description="USP" evidence="19">
    <location>
        <begin position="316"/>
        <end position="819"/>
    </location>
</feature>
<dbReference type="PROSITE" id="PS50235">
    <property type="entry name" value="USP_3"/>
    <property type="match status" value="1"/>
</dbReference>
<dbReference type="STRING" id="6412.T1EDT8"/>
<dbReference type="GO" id="GO:0004843">
    <property type="term" value="F:cysteine-type deubiquitinase activity"/>
    <property type="evidence" value="ECO:0000318"/>
    <property type="project" value="GO_Central"/>
</dbReference>
<dbReference type="Pfam" id="PF00443">
    <property type="entry name" value="UCH"/>
    <property type="match status" value="1"/>
</dbReference>
<feature type="binding site" evidence="14">
    <location>
        <position position="222"/>
    </location>
    <ligand>
        <name>Zn(2+)</name>
        <dbReference type="ChEBI" id="CHEBI:29105"/>
    </ligand>
</feature>
<dbReference type="InterPro" id="IPR013083">
    <property type="entry name" value="Znf_RING/FYVE/PHD"/>
</dbReference>
<dbReference type="SUPFAM" id="SSF57850">
    <property type="entry name" value="RING/U-box"/>
    <property type="match status" value="1"/>
</dbReference>
<dbReference type="Gene3D" id="3.90.70.10">
    <property type="entry name" value="Cysteine proteinases"/>
    <property type="match status" value="2"/>
</dbReference>
<feature type="binding site" evidence="13">
    <location>
        <position position="249"/>
    </location>
    <ligand>
        <name>substrate</name>
    </ligand>
</feature>
<keyword evidence="8 11" id="KW-0378">Hydrolase</keyword>
<protein>
    <recommendedName>
        <fullName evidence="11 16">Ubiquitin carboxyl-terminal hydrolase</fullName>
        <ecNumber evidence="11 16">3.4.19.12</ecNumber>
    </recommendedName>
</protein>
<dbReference type="EnsemblMetazoa" id="HelroT105332">
    <property type="protein sequence ID" value="HelroP105332"/>
    <property type="gene ID" value="HelroG105332"/>
</dbReference>
<dbReference type="InterPro" id="IPR028889">
    <property type="entry name" value="USP"/>
</dbReference>
<evidence type="ECO:0000256" key="10">
    <source>
        <dbReference type="ARBA" id="ARBA00022833"/>
    </source>
</evidence>
<feature type="binding site" evidence="14">
    <location>
        <position position="189"/>
    </location>
    <ligand>
        <name>Zn(2+)</name>
        <dbReference type="ChEBI" id="CHEBI:29105"/>
    </ligand>
</feature>
<dbReference type="SUPFAM" id="SSF54001">
    <property type="entry name" value="Cysteine proteinases"/>
    <property type="match status" value="1"/>
</dbReference>
<comment type="catalytic activity">
    <reaction evidence="1 11 16">
        <text>Thiol-dependent hydrolysis of ester, thioester, amide, peptide and isopeptide bonds formed by the C-terminal Gly of ubiquitin (a 76-residue protein attached to proteins as an intracellular targeting signal).</text>
        <dbReference type="EC" id="3.4.19.12"/>
    </reaction>
</comment>
<dbReference type="InParanoid" id="T1EDT8"/>
<dbReference type="HOGENOM" id="CLU_009884_1_0_1"/>
<comment type="similarity">
    <text evidence="2 11 16">Belongs to the peptidase C19 family.</text>
</comment>
<evidence type="ECO:0000259" key="20">
    <source>
        <dbReference type="PROSITE" id="PS50271"/>
    </source>
</evidence>
<feature type="binding site" evidence="13">
    <location>
        <position position="251"/>
    </location>
    <ligand>
        <name>substrate</name>
    </ligand>
</feature>
<dbReference type="InterPro" id="IPR015940">
    <property type="entry name" value="UBA"/>
</dbReference>
<keyword evidence="6 15" id="KW-0863">Zinc-finger</keyword>
<dbReference type="CTD" id="20194740"/>
<dbReference type="CDD" id="cd02658">
    <property type="entry name" value="Peptidase_C19B"/>
    <property type="match status" value="1"/>
</dbReference>
<dbReference type="InterPro" id="IPR050164">
    <property type="entry name" value="Peptidase_C19"/>
</dbReference>
<dbReference type="Gene3D" id="1.10.8.10">
    <property type="entry name" value="DNA helicase RuvA subunit, C-terminal domain"/>
    <property type="match status" value="2"/>
</dbReference>
<dbReference type="SMART" id="SM00290">
    <property type="entry name" value="ZnF_UBP"/>
    <property type="match status" value="1"/>
</dbReference>
<feature type="compositionally biased region" description="Low complexity" evidence="17">
    <location>
        <begin position="738"/>
        <end position="747"/>
    </location>
</feature>
<dbReference type="KEGG" id="hro:HELRODRAFT_105332"/>
<dbReference type="InterPro" id="IPR016652">
    <property type="entry name" value="Ubiquitinyl_hydrolase"/>
</dbReference>
<dbReference type="PROSITE" id="PS50030">
    <property type="entry name" value="UBA"/>
    <property type="match status" value="2"/>
</dbReference>
<dbReference type="CDD" id="cd14294">
    <property type="entry name" value="UBA1_UBP5_like"/>
    <property type="match status" value="1"/>
</dbReference>
<evidence type="ECO:0000256" key="2">
    <source>
        <dbReference type="ARBA" id="ARBA00009085"/>
    </source>
</evidence>
<keyword evidence="7 11" id="KW-0833">Ubl conjugation pathway</keyword>
<feature type="active site" description="Proton acceptor" evidence="12">
    <location>
        <position position="781"/>
    </location>
</feature>
<evidence type="ECO:0000256" key="4">
    <source>
        <dbReference type="ARBA" id="ARBA00022723"/>
    </source>
</evidence>
<feature type="binding site" evidence="14">
    <location>
        <position position="209"/>
    </location>
    <ligand>
        <name>Zn(2+)</name>
        <dbReference type="ChEBI" id="CHEBI:29105"/>
    </ligand>
</feature>
<dbReference type="InterPro" id="IPR001607">
    <property type="entry name" value="Znf_UBP"/>
</dbReference>
<dbReference type="GO" id="GO:0005634">
    <property type="term" value="C:nucleus"/>
    <property type="evidence" value="ECO:0000318"/>
    <property type="project" value="GO_Central"/>
</dbReference>
<evidence type="ECO:0000256" key="9">
    <source>
        <dbReference type="ARBA" id="ARBA00022807"/>
    </source>
</evidence>
<sequence length="819" mass="92107">MASDEQCFLNVRIPDERDRIHKDECCLSFDNAESENGLYICMNKFLAFGKRHLETYSKRTNSMVFLNVKRLVKEKECIISEPEAKKPTRLAIGFEGGFPMDDDKHEYEDIYTIVVLPSWTEYSLNDSTLPPHVIASAKSIISAESAARKTEIENLAGTWDGEKRSISKFAADLLQLNNNKKVAPSGWKCEKCDKVDNLWLNLTDGSILCGRKFFDGTGGNNHASEHYLATNYPLAVKLGTITKDSADVYSYAEDDMVEDPFLAHHLAHFGIDIMRMHKTEKTMLELELDLNQRAWEWSALTECHSQLQPIYGPGYTGMYNLGNSCYINSVVQMLFNCLPSFVEKYYTPSEKVFSGASYEDPTSNFNVQMCKLAHGLLSGEYSRPSLKDACNSDTPTSSNHSCQGIKPQMFKNLVGRGHAEFSSNKQQDAAEYMLHLFSVIERHCVGSSNPTDHLRFQIEERIQCSASNKVKYVERKDFILSLSVDADDAVNKDDVLVYEERKKKAEALGQKLDCAETVRPKILLSSSIASFASQCTVEDFYSSAINGKTTAFKTTRFKTFPEFLLIQLQKFTIGTDWLEKKLDVSVDMPDILDISHLRGSGLQPGEEELPDATKCGDVPNEPVFDENIVSEMVMMGFPLEGCKKAVYYTKSQSLDAAVDWIMEHIADSDLSSPMVLNAKEVPSEFMADEEALLTITSMGFTRKMALTALQATDNNMERAMDWIFSHPEATDASLEQQQHQLSANQQQVSAPLSTPKLTDGPGRYRLTGMISHMGSSCKCGHYVCHILKDGKWVIYNDEKVALSEKPPKDLAYLYLYQRI</sequence>
<evidence type="ECO:0000256" key="7">
    <source>
        <dbReference type="ARBA" id="ARBA00022786"/>
    </source>
</evidence>
<dbReference type="InterPro" id="IPR018200">
    <property type="entry name" value="USP_CS"/>
</dbReference>
<reference evidence="23" key="1">
    <citation type="submission" date="2012-12" db="EMBL/GenBank/DDBJ databases">
        <authorList>
            <person name="Hellsten U."/>
            <person name="Grimwood J."/>
            <person name="Chapman J.A."/>
            <person name="Shapiro H."/>
            <person name="Aerts A."/>
            <person name="Otillar R.P."/>
            <person name="Terry A.Y."/>
            <person name="Boore J.L."/>
            <person name="Simakov O."/>
            <person name="Marletaz F."/>
            <person name="Cho S.-J."/>
            <person name="Edsinger-Gonzales E."/>
            <person name="Havlak P."/>
            <person name="Kuo D.-H."/>
            <person name="Larsson T."/>
            <person name="Lv J."/>
            <person name="Arendt D."/>
            <person name="Savage R."/>
            <person name="Osoegawa K."/>
            <person name="de Jong P."/>
            <person name="Lindberg D.R."/>
            <person name="Seaver E.C."/>
            <person name="Weisblat D.A."/>
            <person name="Putnam N.H."/>
            <person name="Grigoriev I.V."/>
            <person name="Rokhsar D.S."/>
        </authorList>
    </citation>
    <scope>NUCLEOTIDE SEQUENCE</scope>
</reference>
<dbReference type="PANTHER" id="PTHR24006">
    <property type="entry name" value="UBIQUITIN CARBOXYL-TERMINAL HYDROLASE"/>
    <property type="match status" value="1"/>
</dbReference>
<dbReference type="GO" id="GO:0031647">
    <property type="term" value="P:regulation of protein stability"/>
    <property type="evidence" value="ECO:0000318"/>
    <property type="project" value="GO_Central"/>
</dbReference>
<dbReference type="InterPro" id="IPR001394">
    <property type="entry name" value="Peptidase_C19_UCH"/>
</dbReference>
<dbReference type="EC" id="3.4.19.12" evidence="11 16"/>
<evidence type="ECO:0000256" key="17">
    <source>
        <dbReference type="SAM" id="MobiDB-lite"/>
    </source>
</evidence>
<dbReference type="GO" id="GO:0006508">
    <property type="term" value="P:proteolysis"/>
    <property type="evidence" value="ECO:0007669"/>
    <property type="project" value="UniProtKB-KW"/>
</dbReference>
<organism evidence="22 23">
    <name type="scientific">Helobdella robusta</name>
    <name type="common">Californian leech</name>
    <dbReference type="NCBI Taxonomy" id="6412"/>
    <lineage>
        <taxon>Eukaryota</taxon>
        <taxon>Metazoa</taxon>
        <taxon>Spiralia</taxon>
        <taxon>Lophotrochozoa</taxon>
        <taxon>Annelida</taxon>
        <taxon>Clitellata</taxon>
        <taxon>Hirudinea</taxon>
        <taxon>Rhynchobdellida</taxon>
        <taxon>Glossiphoniidae</taxon>
        <taxon>Helobdella</taxon>
    </lineage>
</organism>
<evidence type="ECO:0000313" key="23">
    <source>
        <dbReference type="Proteomes" id="UP000015101"/>
    </source>
</evidence>
<feature type="active site" description="Nucleophile" evidence="12">
    <location>
        <position position="325"/>
    </location>
</feature>
<keyword evidence="10 11" id="KW-0862">Zinc</keyword>
<dbReference type="Pfam" id="PF17807">
    <property type="entry name" value="zf-UBP_var"/>
    <property type="match status" value="1"/>
</dbReference>
<dbReference type="Proteomes" id="UP000015101">
    <property type="component" value="Unassembled WGS sequence"/>
</dbReference>
<dbReference type="GO" id="GO:0016579">
    <property type="term" value="P:protein deubiquitination"/>
    <property type="evidence" value="ECO:0007669"/>
    <property type="project" value="InterPro"/>
</dbReference>
<dbReference type="OMA" id="FVPCEHT"/>
<dbReference type="InterPro" id="IPR041432">
    <property type="entry name" value="UBP13_Znf-UBP_var"/>
</dbReference>
<name>T1EDT8_HELRO</name>
<feature type="binding site" evidence="13">
    <location>
        <position position="254"/>
    </location>
    <ligand>
        <name>substrate</name>
    </ligand>
</feature>